<proteinExistence type="predicted"/>
<comment type="caution">
    <text evidence="2">The sequence shown here is derived from an EMBL/GenBank/DDBJ whole genome shotgun (WGS) entry which is preliminary data.</text>
</comment>
<evidence type="ECO:0000259" key="1">
    <source>
        <dbReference type="Pfam" id="PF14033"/>
    </source>
</evidence>
<dbReference type="AlphaFoldDB" id="A0A9P7FV42"/>
<dbReference type="Pfam" id="PF14033">
    <property type="entry name" value="DUF4246"/>
    <property type="match status" value="1"/>
</dbReference>
<dbReference type="EMBL" id="JABCKI010006045">
    <property type="protein sequence ID" value="KAG5635662.1"/>
    <property type="molecule type" value="Genomic_DNA"/>
</dbReference>
<sequence>MNEATRILGAHFYGFILDPEGFDKCGQKHLPFTEGLTPEEISDLEWSQSEFAMNHIVETCILTWWPRSRIQVGWNATGRHFILALVASTTPDDKLLPPPETVDNVRKFLTEEGFDTTPPEWFIRAQFAKFATEDEWYEARDAWYAATRRVVLPEPGVFEPLVESDADVGRVVDLAKEYNDIGVQVIVKLANIHLTPEKPTYEGGAWHVEGKRVSSLSFVLSRALSHVLKMQNEHICASAVYYYDSENIPNPVFLDRDFAIFGV</sequence>
<name>A0A9P7FV42_9AGAR</name>
<dbReference type="PANTHER" id="PTHR33119:SF1">
    <property type="entry name" value="FE2OG DIOXYGENASE DOMAIN-CONTAINING PROTEIN"/>
    <property type="match status" value="1"/>
</dbReference>
<dbReference type="InterPro" id="IPR025340">
    <property type="entry name" value="DUF4246"/>
</dbReference>
<evidence type="ECO:0000313" key="3">
    <source>
        <dbReference type="Proteomes" id="UP000717328"/>
    </source>
</evidence>
<gene>
    <name evidence="2" type="ORF">H0H81_010498</name>
</gene>
<dbReference type="Proteomes" id="UP000717328">
    <property type="component" value="Unassembled WGS sequence"/>
</dbReference>
<protein>
    <recommendedName>
        <fullName evidence="1">DUF4246 domain-containing protein</fullName>
    </recommendedName>
</protein>
<dbReference type="OrthoDB" id="415532at2759"/>
<feature type="domain" description="DUF4246" evidence="1">
    <location>
        <begin position="127"/>
        <end position="250"/>
    </location>
</feature>
<organism evidence="2 3">
    <name type="scientific">Sphagnurus paluster</name>
    <dbReference type="NCBI Taxonomy" id="117069"/>
    <lineage>
        <taxon>Eukaryota</taxon>
        <taxon>Fungi</taxon>
        <taxon>Dikarya</taxon>
        <taxon>Basidiomycota</taxon>
        <taxon>Agaricomycotina</taxon>
        <taxon>Agaricomycetes</taxon>
        <taxon>Agaricomycetidae</taxon>
        <taxon>Agaricales</taxon>
        <taxon>Tricholomatineae</taxon>
        <taxon>Lyophyllaceae</taxon>
        <taxon>Sphagnurus</taxon>
    </lineage>
</organism>
<dbReference type="InterPro" id="IPR049192">
    <property type="entry name" value="DUF4246_C"/>
</dbReference>
<keyword evidence="3" id="KW-1185">Reference proteome</keyword>
<evidence type="ECO:0000313" key="2">
    <source>
        <dbReference type="EMBL" id="KAG5635662.1"/>
    </source>
</evidence>
<accession>A0A9P7FV42</accession>
<reference evidence="2" key="1">
    <citation type="submission" date="2021-02" db="EMBL/GenBank/DDBJ databases">
        <authorList>
            <person name="Nieuwenhuis M."/>
            <person name="Van De Peppel L.J.J."/>
        </authorList>
    </citation>
    <scope>NUCLEOTIDE SEQUENCE</scope>
    <source>
        <strain evidence="2">D49</strain>
    </source>
</reference>
<dbReference type="PANTHER" id="PTHR33119">
    <property type="entry name" value="IFI3P"/>
    <property type="match status" value="1"/>
</dbReference>
<reference evidence="2" key="2">
    <citation type="submission" date="2021-10" db="EMBL/GenBank/DDBJ databases">
        <title>Phylogenomics reveals ancestral predisposition of the termite-cultivated fungus Termitomyces towards a domesticated lifestyle.</title>
        <authorList>
            <person name="Auxier B."/>
            <person name="Grum-Grzhimaylo A."/>
            <person name="Cardenas M.E."/>
            <person name="Lodge J.D."/>
            <person name="Laessoe T."/>
            <person name="Pedersen O."/>
            <person name="Smith M.E."/>
            <person name="Kuyper T.W."/>
            <person name="Franco-Molano E.A."/>
            <person name="Baroni T.J."/>
            <person name="Aanen D.K."/>
        </authorList>
    </citation>
    <scope>NUCLEOTIDE SEQUENCE</scope>
    <source>
        <strain evidence="2">D49</strain>
    </source>
</reference>